<feature type="repeat" description="RCC1" evidence="3">
    <location>
        <begin position="503"/>
        <end position="555"/>
    </location>
</feature>
<feature type="repeat" description="RCC1" evidence="3">
    <location>
        <begin position="440"/>
        <end position="502"/>
    </location>
</feature>
<protein>
    <submittedName>
        <fullName evidence="6">Protein pim1</fullName>
    </submittedName>
</protein>
<dbReference type="EMBL" id="LUEZ02000071">
    <property type="protein sequence ID" value="RDB19904.1"/>
    <property type="molecule type" value="Genomic_DNA"/>
</dbReference>
<evidence type="ECO:0000256" key="2">
    <source>
        <dbReference type="ARBA" id="ARBA00022737"/>
    </source>
</evidence>
<keyword evidence="7" id="KW-1185">Reference proteome</keyword>
<dbReference type="InParanoid" id="A0A369JKH1"/>
<dbReference type="PRINTS" id="PR00633">
    <property type="entry name" value="RCCNDNSATION"/>
</dbReference>
<dbReference type="GO" id="GO:0005085">
    <property type="term" value="F:guanyl-nucleotide exchange factor activity"/>
    <property type="evidence" value="ECO:0007669"/>
    <property type="project" value="TreeGrafter"/>
</dbReference>
<evidence type="ECO:0000259" key="5">
    <source>
        <dbReference type="Pfam" id="PF25390"/>
    </source>
</evidence>
<dbReference type="PROSITE" id="PS00626">
    <property type="entry name" value="RCC1_2"/>
    <property type="match status" value="1"/>
</dbReference>
<evidence type="ECO:0000313" key="7">
    <source>
        <dbReference type="Proteomes" id="UP000076154"/>
    </source>
</evidence>
<dbReference type="Pfam" id="PF25390">
    <property type="entry name" value="WD40_RLD"/>
    <property type="match status" value="1"/>
</dbReference>
<dbReference type="OrthoDB" id="61110at2759"/>
<dbReference type="InterPro" id="IPR009091">
    <property type="entry name" value="RCC1/BLIP-II"/>
</dbReference>
<feature type="repeat" description="RCC1" evidence="3">
    <location>
        <begin position="193"/>
        <end position="261"/>
    </location>
</feature>
<feature type="compositionally biased region" description="Basic residues" evidence="4">
    <location>
        <begin position="28"/>
        <end position="39"/>
    </location>
</feature>
<dbReference type="FunCoup" id="A0A369JKH1">
    <property type="interactions" value="771"/>
</dbReference>
<dbReference type="Gene3D" id="2.130.10.30">
    <property type="entry name" value="Regulator of chromosome condensation 1/beta-lactamase-inhibitor protein II"/>
    <property type="match status" value="1"/>
</dbReference>
<accession>A0A369JKH1</accession>
<feature type="repeat" description="RCC1" evidence="3">
    <location>
        <begin position="128"/>
        <end position="192"/>
    </location>
</feature>
<dbReference type="PROSITE" id="PS00625">
    <property type="entry name" value="RCC1_1"/>
    <property type="match status" value="1"/>
</dbReference>
<sequence length="556" mass="59552">MPPRRSTRATSLKPPSEAAPTALEKAALRSKSHPTKRRAVSPQHTPSPPPKRSRKTTAQKPENEPPVPAASRKPVSKATAAKKATPSIIKKTHARLSPVHEAHHAPVPQSKPYFNPLPVPPEHKRPGLSLFVWGAGNFGQFGMGPDVLGELDKPKKNPWVEQEMQKGTFGEEGAGLESVEAGGLHTLFIDEKGTVWTCGVNDDAALGRITQNVPDPENPDTFLDVDELTSIPHPLQSLVDENFRAVQVASGDSICAALSQDGDLRVWGSFRVNEGSLGFSSGLKHQFHPVPILELPHKPGDAEKASAISAGANHVLVLTTHGNILTWGAGEQAQLGRKVLERRKIHGTVPEKVTLGTRTRKAVRIGAGSFHSFAVDDKGDVWGWGLNSMGQTGTGYESSDDAVVQLPKKVKRLSKKELGGDIVVQIKGGNHHTLFLTSMGKVYACGRSNAGQLGLADDDPALEDRFDPDFVPEPVLVTFPDPDDPIVHIASGPHNNMAVTAGGALYCWGQGTQGELGVPDEEVRTPRIIVRKEGGAWAAVSVSCGGQHTLGLFRKK</sequence>
<dbReference type="SUPFAM" id="SSF50985">
    <property type="entry name" value="RCC1/BLIP-II"/>
    <property type="match status" value="1"/>
</dbReference>
<feature type="compositionally biased region" description="Low complexity" evidence="4">
    <location>
        <begin position="76"/>
        <end position="89"/>
    </location>
</feature>
<evidence type="ECO:0000256" key="4">
    <source>
        <dbReference type="SAM" id="MobiDB-lite"/>
    </source>
</evidence>
<reference evidence="6" key="1">
    <citation type="submission" date="2018-04" db="EMBL/GenBank/DDBJ databases">
        <title>Whole genome sequencing of Hypsizygus marmoreus.</title>
        <authorList>
            <person name="Choi I.-G."/>
            <person name="Min B."/>
            <person name="Kim J.-G."/>
            <person name="Kim S."/>
            <person name="Oh Y.-L."/>
            <person name="Kong W.-S."/>
            <person name="Park H."/>
            <person name="Jeong J."/>
            <person name="Song E.-S."/>
        </authorList>
    </citation>
    <scope>NUCLEOTIDE SEQUENCE [LARGE SCALE GENOMIC DNA]</scope>
    <source>
        <strain evidence="6">51987-8</strain>
    </source>
</reference>
<dbReference type="InterPro" id="IPR051553">
    <property type="entry name" value="Ran_GTPase-activating"/>
</dbReference>
<keyword evidence="1" id="KW-0344">Guanine-nucleotide releasing factor</keyword>
<comment type="caution">
    <text evidence="6">The sequence shown here is derived from an EMBL/GenBank/DDBJ whole genome shotgun (WGS) entry which is preliminary data.</text>
</comment>
<feature type="repeat" description="RCC1" evidence="3">
    <location>
        <begin position="379"/>
        <end position="439"/>
    </location>
</feature>
<proteinExistence type="predicted"/>
<dbReference type="GO" id="GO:0005737">
    <property type="term" value="C:cytoplasm"/>
    <property type="evidence" value="ECO:0007669"/>
    <property type="project" value="TreeGrafter"/>
</dbReference>
<feature type="repeat" description="RCC1" evidence="3">
    <location>
        <begin position="262"/>
        <end position="321"/>
    </location>
</feature>
<dbReference type="STRING" id="39966.A0A369JKH1"/>
<evidence type="ECO:0000256" key="1">
    <source>
        <dbReference type="ARBA" id="ARBA00022658"/>
    </source>
</evidence>
<dbReference type="Proteomes" id="UP000076154">
    <property type="component" value="Unassembled WGS sequence"/>
</dbReference>
<name>A0A369JKH1_HYPMA</name>
<dbReference type="InterPro" id="IPR058923">
    <property type="entry name" value="RCC1-like_dom"/>
</dbReference>
<dbReference type="InterPro" id="IPR000408">
    <property type="entry name" value="Reg_chr_condens"/>
</dbReference>
<organism evidence="6 7">
    <name type="scientific">Hypsizygus marmoreus</name>
    <name type="common">White beech mushroom</name>
    <name type="synonym">Agaricus marmoreus</name>
    <dbReference type="NCBI Taxonomy" id="39966"/>
    <lineage>
        <taxon>Eukaryota</taxon>
        <taxon>Fungi</taxon>
        <taxon>Dikarya</taxon>
        <taxon>Basidiomycota</taxon>
        <taxon>Agaricomycotina</taxon>
        <taxon>Agaricomycetes</taxon>
        <taxon>Agaricomycetidae</taxon>
        <taxon>Agaricales</taxon>
        <taxon>Tricholomatineae</taxon>
        <taxon>Lyophyllaceae</taxon>
        <taxon>Hypsizygus</taxon>
    </lineage>
</organism>
<gene>
    <name evidence="6" type="primary">pim1_1</name>
    <name evidence="6" type="ORF">Hypma_012755</name>
</gene>
<feature type="domain" description="RCC1-like" evidence="5">
    <location>
        <begin position="130"/>
        <end position="550"/>
    </location>
</feature>
<dbReference type="PANTHER" id="PTHR45982:SF1">
    <property type="entry name" value="REGULATOR OF CHROMOSOME CONDENSATION"/>
    <property type="match status" value="1"/>
</dbReference>
<dbReference type="PANTHER" id="PTHR45982">
    <property type="entry name" value="REGULATOR OF CHROMOSOME CONDENSATION"/>
    <property type="match status" value="1"/>
</dbReference>
<keyword evidence="2" id="KW-0677">Repeat</keyword>
<evidence type="ECO:0000313" key="6">
    <source>
        <dbReference type="EMBL" id="RDB19904.1"/>
    </source>
</evidence>
<evidence type="ECO:0000256" key="3">
    <source>
        <dbReference type="PROSITE-ProRule" id="PRU00235"/>
    </source>
</evidence>
<feature type="repeat" description="RCC1" evidence="3">
    <location>
        <begin position="322"/>
        <end position="378"/>
    </location>
</feature>
<feature type="region of interest" description="Disordered" evidence="4">
    <location>
        <begin position="1"/>
        <end position="89"/>
    </location>
</feature>
<dbReference type="PROSITE" id="PS50012">
    <property type="entry name" value="RCC1_3"/>
    <property type="match status" value="7"/>
</dbReference>
<dbReference type="AlphaFoldDB" id="A0A369JKH1"/>